<sequence length="67" mass="7587">MAKNPWMSLWLSAANTWAGAARGHWTAEVRRQQKKMLNEMTKPTARPASKSRSSKKASTGVRKMTKR</sequence>
<proteinExistence type="predicted"/>
<organism evidence="2 3">
    <name type="scientific">Microvirga aerophila</name>
    <dbReference type="NCBI Taxonomy" id="670291"/>
    <lineage>
        <taxon>Bacteria</taxon>
        <taxon>Pseudomonadati</taxon>
        <taxon>Pseudomonadota</taxon>
        <taxon>Alphaproteobacteria</taxon>
        <taxon>Hyphomicrobiales</taxon>
        <taxon>Methylobacteriaceae</taxon>
        <taxon>Microvirga</taxon>
    </lineage>
</organism>
<name>A0A512C366_9HYPH</name>
<reference evidence="2 3" key="1">
    <citation type="submission" date="2019-07" db="EMBL/GenBank/DDBJ databases">
        <title>Whole genome shotgun sequence of Microvirga aerophila NBRC 106136.</title>
        <authorList>
            <person name="Hosoyama A."/>
            <person name="Uohara A."/>
            <person name="Ohji S."/>
            <person name="Ichikawa N."/>
        </authorList>
    </citation>
    <scope>NUCLEOTIDE SEQUENCE [LARGE SCALE GENOMIC DNA]</scope>
    <source>
        <strain evidence="2 3">NBRC 106136</strain>
    </source>
</reference>
<feature type="compositionally biased region" description="Low complexity" evidence="1">
    <location>
        <begin position="43"/>
        <end position="59"/>
    </location>
</feature>
<evidence type="ECO:0000313" key="3">
    <source>
        <dbReference type="Proteomes" id="UP000321085"/>
    </source>
</evidence>
<comment type="caution">
    <text evidence="2">The sequence shown here is derived from an EMBL/GenBank/DDBJ whole genome shotgun (WGS) entry which is preliminary data.</text>
</comment>
<evidence type="ECO:0000313" key="2">
    <source>
        <dbReference type="EMBL" id="GEO18655.1"/>
    </source>
</evidence>
<gene>
    <name evidence="2" type="ORF">MAE02_63510</name>
</gene>
<dbReference type="EMBL" id="BJYU01000222">
    <property type="protein sequence ID" value="GEO18655.1"/>
    <property type="molecule type" value="Genomic_DNA"/>
</dbReference>
<evidence type="ECO:0000256" key="1">
    <source>
        <dbReference type="SAM" id="MobiDB-lite"/>
    </source>
</evidence>
<accession>A0A512C366</accession>
<dbReference type="Proteomes" id="UP000321085">
    <property type="component" value="Unassembled WGS sequence"/>
</dbReference>
<protein>
    <submittedName>
        <fullName evidence="2">Uncharacterized protein</fullName>
    </submittedName>
</protein>
<feature type="region of interest" description="Disordered" evidence="1">
    <location>
        <begin position="35"/>
        <end position="67"/>
    </location>
</feature>
<dbReference type="AlphaFoldDB" id="A0A512C366"/>
<keyword evidence="3" id="KW-1185">Reference proteome</keyword>